<sequence length="390" mass="44306">MITYRPLTPTDFEQFWALDSYAFARQYHRSRYTPEVIAQLRGLFVHGEHVAQLQIMPFQMQAGHGELPVGALGSVATWPQHRRRGYAQRLLRAACDELRERGAVLALLYPFHADFYHRLGWALAGERRLVQPTPAHLRAFTPAPGSYHPVGVDQIEELDAIYRGALRGRYGLLVRDRTWWQIDVLQTWDGEPYSAYIWRDEHSNGRSYLIYRLERRSDGDRLVCRDIVALDPLARAQLFVFIASHADQIVAAEITTPIDAPLNALLPAPAPTTVVPLFMQRVLDVTRLLSLYPFATVNGRLRIQVADDWLNDNAGCYQIEWYDGQTTVSRLDHDTVDLACTSGTLGQLLSRYLRPRTAAAFGLLTVYQRAALTLLEQTLAGLPPFCGDYW</sequence>
<proteinExistence type="predicted"/>
<dbReference type="Gene3D" id="3.40.630.30">
    <property type="match status" value="2"/>
</dbReference>
<name>B8G5Z5_CHLAD</name>
<dbReference type="SUPFAM" id="SSF55718">
    <property type="entry name" value="SCP-like"/>
    <property type="match status" value="1"/>
</dbReference>
<accession>B8G5Z5</accession>
<dbReference type="PANTHER" id="PTHR37817">
    <property type="entry name" value="N-ACETYLTRANSFERASE EIS"/>
    <property type="match status" value="1"/>
</dbReference>
<dbReference type="InterPro" id="IPR051554">
    <property type="entry name" value="Acetyltransferase_Eis"/>
</dbReference>
<dbReference type="InterPro" id="IPR041380">
    <property type="entry name" value="Acetyltransf_17"/>
</dbReference>
<dbReference type="GO" id="GO:0030649">
    <property type="term" value="P:aminoglycoside antibiotic catabolic process"/>
    <property type="evidence" value="ECO:0007669"/>
    <property type="project" value="TreeGrafter"/>
</dbReference>
<dbReference type="Pfam" id="PF17668">
    <property type="entry name" value="Acetyltransf_17"/>
    <property type="match status" value="1"/>
</dbReference>
<dbReference type="Gene3D" id="3.30.1050.10">
    <property type="entry name" value="SCP2 sterol-binding domain"/>
    <property type="match status" value="1"/>
</dbReference>
<dbReference type="GO" id="GO:0034069">
    <property type="term" value="F:aminoglycoside N-acetyltransferase activity"/>
    <property type="evidence" value="ECO:0007669"/>
    <property type="project" value="TreeGrafter"/>
</dbReference>
<dbReference type="AlphaFoldDB" id="B8G5Z5"/>
<dbReference type="InterPro" id="IPR036527">
    <property type="entry name" value="SCP2_sterol-bd_dom_sf"/>
</dbReference>
<feature type="domain" description="N-acetyltransferase" evidence="1">
    <location>
        <begin position="2"/>
        <end position="144"/>
    </location>
</feature>
<evidence type="ECO:0000313" key="2">
    <source>
        <dbReference type="EMBL" id="ACL25728.1"/>
    </source>
</evidence>
<dbReference type="SUPFAM" id="SSF55729">
    <property type="entry name" value="Acyl-CoA N-acyltransferases (Nat)"/>
    <property type="match status" value="1"/>
</dbReference>
<dbReference type="STRING" id="326427.Cagg_2866"/>
<gene>
    <name evidence="2" type="ordered locus">Cagg_2866</name>
</gene>
<dbReference type="InterPro" id="IPR016181">
    <property type="entry name" value="Acyl_CoA_acyltransferase"/>
</dbReference>
<dbReference type="Proteomes" id="UP000002508">
    <property type="component" value="Chromosome"/>
</dbReference>
<dbReference type="PANTHER" id="PTHR37817:SF1">
    <property type="entry name" value="N-ACETYLTRANSFERASE EIS"/>
    <property type="match status" value="1"/>
</dbReference>
<dbReference type="EMBL" id="CP001337">
    <property type="protein sequence ID" value="ACL25728.1"/>
    <property type="molecule type" value="Genomic_DNA"/>
</dbReference>
<dbReference type="OrthoDB" id="9768284at2"/>
<dbReference type="KEGG" id="cag:Cagg_2866"/>
<dbReference type="InterPro" id="IPR000182">
    <property type="entry name" value="GNAT_dom"/>
</dbReference>
<dbReference type="HOGENOM" id="CLU_050659_1_1_0"/>
<protein>
    <submittedName>
        <fullName evidence="2">GCN5-related N-acetyltransferase</fullName>
    </submittedName>
</protein>
<dbReference type="PROSITE" id="PS51186">
    <property type="entry name" value="GNAT"/>
    <property type="match status" value="1"/>
</dbReference>
<dbReference type="Pfam" id="PF13527">
    <property type="entry name" value="Acetyltransf_9"/>
    <property type="match status" value="1"/>
</dbReference>
<evidence type="ECO:0000313" key="3">
    <source>
        <dbReference type="Proteomes" id="UP000002508"/>
    </source>
</evidence>
<reference evidence="2" key="1">
    <citation type="submission" date="2008-12" db="EMBL/GenBank/DDBJ databases">
        <title>Complete sequence of Chloroflexus aggregans DSM 9485.</title>
        <authorList>
            <consortium name="US DOE Joint Genome Institute"/>
            <person name="Lucas S."/>
            <person name="Copeland A."/>
            <person name="Lapidus A."/>
            <person name="Glavina del Rio T."/>
            <person name="Dalin E."/>
            <person name="Tice H."/>
            <person name="Pitluck S."/>
            <person name="Foster B."/>
            <person name="Larimer F."/>
            <person name="Land M."/>
            <person name="Hauser L."/>
            <person name="Kyrpides N."/>
            <person name="Mikhailova N."/>
            <person name="Bryant D."/>
            <person name="Richardson P."/>
        </authorList>
    </citation>
    <scope>NUCLEOTIDE SEQUENCE</scope>
    <source>
        <strain evidence="2">DSM 9485</strain>
    </source>
</reference>
<dbReference type="CDD" id="cd04301">
    <property type="entry name" value="NAT_SF"/>
    <property type="match status" value="1"/>
</dbReference>
<dbReference type="RefSeq" id="WP_015941584.1">
    <property type="nucleotide sequence ID" value="NC_011831.1"/>
</dbReference>
<organism evidence="2 3">
    <name type="scientific">Chloroflexus aggregans (strain MD-66 / DSM 9485)</name>
    <dbReference type="NCBI Taxonomy" id="326427"/>
    <lineage>
        <taxon>Bacteria</taxon>
        <taxon>Bacillati</taxon>
        <taxon>Chloroflexota</taxon>
        <taxon>Chloroflexia</taxon>
        <taxon>Chloroflexales</taxon>
        <taxon>Chloroflexineae</taxon>
        <taxon>Chloroflexaceae</taxon>
        <taxon>Chloroflexus</taxon>
    </lineage>
</organism>
<dbReference type="Pfam" id="PF13530">
    <property type="entry name" value="SCP2_2"/>
    <property type="match status" value="1"/>
</dbReference>
<dbReference type="InterPro" id="IPR025559">
    <property type="entry name" value="Eis_dom"/>
</dbReference>
<dbReference type="eggNOG" id="COG4552">
    <property type="taxonomic scope" value="Bacteria"/>
</dbReference>
<evidence type="ECO:0000259" key="1">
    <source>
        <dbReference type="PROSITE" id="PS51186"/>
    </source>
</evidence>
<keyword evidence="3" id="KW-1185">Reference proteome</keyword>